<evidence type="ECO:0000256" key="3">
    <source>
        <dbReference type="ARBA" id="ARBA00022989"/>
    </source>
</evidence>
<comment type="caution">
    <text evidence="9">The sequence shown here is derived from an EMBL/GenBank/DDBJ whole genome shotgun (WGS) entry which is preliminary data.</text>
</comment>
<feature type="domain" description="Heme-copper oxidase subunit III family profile" evidence="8">
    <location>
        <begin position="1"/>
        <end position="209"/>
    </location>
</feature>
<dbReference type="SUPFAM" id="SSF81452">
    <property type="entry name" value="Cytochrome c oxidase subunit III-like"/>
    <property type="match status" value="1"/>
</dbReference>
<dbReference type="EMBL" id="JBFSHR010000002">
    <property type="protein sequence ID" value="MEX6428360.1"/>
    <property type="molecule type" value="Genomic_DNA"/>
</dbReference>
<evidence type="ECO:0000256" key="7">
    <source>
        <dbReference type="SAM" id="Phobius"/>
    </source>
</evidence>
<feature type="transmembrane region" description="Helical" evidence="7">
    <location>
        <begin position="191"/>
        <end position="208"/>
    </location>
</feature>
<protein>
    <recommendedName>
        <fullName evidence="5">Cytochrome aa3 subunit 3</fullName>
    </recommendedName>
</protein>
<comment type="subcellular location">
    <subcellularLocation>
        <location evidence="6">Cell membrane</location>
        <topology evidence="6">Multi-pass membrane protein</topology>
    </subcellularLocation>
    <subcellularLocation>
        <location evidence="1">Membrane</location>
        <topology evidence="1">Multi-pass membrane protein</topology>
    </subcellularLocation>
</comment>
<feature type="transmembrane region" description="Helical" evidence="7">
    <location>
        <begin position="113"/>
        <end position="132"/>
    </location>
</feature>
<dbReference type="InterPro" id="IPR013833">
    <property type="entry name" value="Cyt_c_oxidase_su3_a-hlx"/>
</dbReference>
<gene>
    <name evidence="9" type="ORF">AB6A68_00680</name>
</gene>
<dbReference type="RefSeq" id="WP_369084062.1">
    <property type="nucleotide sequence ID" value="NZ_JBFSHR010000002.1"/>
</dbReference>
<dbReference type="InterPro" id="IPR000298">
    <property type="entry name" value="Cyt_c_oxidase-like_su3"/>
</dbReference>
<evidence type="ECO:0000256" key="2">
    <source>
        <dbReference type="ARBA" id="ARBA00022692"/>
    </source>
</evidence>
<keyword evidence="4 7" id="KW-0472">Membrane</keyword>
<dbReference type="InterPro" id="IPR035973">
    <property type="entry name" value="Cyt_c_oxidase_su3-like_sf"/>
</dbReference>
<evidence type="ECO:0000259" key="8">
    <source>
        <dbReference type="PROSITE" id="PS50253"/>
    </source>
</evidence>
<feature type="transmembrane region" description="Helical" evidence="7">
    <location>
        <begin position="144"/>
        <end position="170"/>
    </location>
</feature>
<feature type="transmembrane region" description="Helical" evidence="7">
    <location>
        <begin position="72"/>
        <end position="93"/>
    </location>
</feature>
<evidence type="ECO:0000256" key="1">
    <source>
        <dbReference type="ARBA" id="ARBA00004141"/>
    </source>
</evidence>
<evidence type="ECO:0000256" key="6">
    <source>
        <dbReference type="RuleBase" id="RU003376"/>
    </source>
</evidence>
<evidence type="ECO:0000313" key="9">
    <source>
        <dbReference type="EMBL" id="MEX6428360.1"/>
    </source>
</evidence>
<dbReference type="PROSITE" id="PS50253">
    <property type="entry name" value="COX3"/>
    <property type="match status" value="1"/>
</dbReference>
<proteinExistence type="inferred from homology"/>
<keyword evidence="3 7" id="KW-1133">Transmembrane helix</keyword>
<accession>A0ABV3XZC8</accession>
<evidence type="ECO:0000256" key="4">
    <source>
        <dbReference type="ARBA" id="ARBA00023136"/>
    </source>
</evidence>
<keyword evidence="10" id="KW-1185">Reference proteome</keyword>
<keyword evidence="2 6" id="KW-0812">Transmembrane</keyword>
<name>A0ABV3XZC8_9ACTN</name>
<organism evidence="9 10">
    <name type="scientific">Ferrimicrobium acidiphilum</name>
    <dbReference type="NCBI Taxonomy" id="121039"/>
    <lineage>
        <taxon>Bacteria</taxon>
        <taxon>Bacillati</taxon>
        <taxon>Actinomycetota</taxon>
        <taxon>Acidimicrobiia</taxon>
        <taxon>Acidimicrobiales</taxon>
        <taxon>Acidimicrobiaceae</taxon>
        <taxon>Ferrimicrobium</taxon>
    </lineage>
</organism>
<sequence length="209" mass="22449">MSTTDEQQLGTTHEERLGDDSALEATFFERRAKVGVLLLILSDAMMVVAAFASFVYLHALNTSGAFKPSDEHAPALAVGLIVALLMVLGAVVFRIQIVPSARSGRETGVRSGLSLALLLAIAALVVQLWAVATGFSYPTPVHGYASTMMLLGVIALFHMFLTTVITVLVFGRSKRGLLAGRSYALETAGYWWYYVAGLSVVAWLLVTLI</sequence>
<comment type="similarity">
    <text evidence="6">Belongs to the cytochrome c oxidase subunit 3 family.</text>
</comment>
<dbReference type="Proteomes" id="UP001560267">
    <property type="component" value="Unassembled WGS sequence"/>
</dbReference>
<dbReference type="Gene3D" id="1.20.120.80">
    <property type="entry name" value="Cytochrome c oxidase, subunit III, four-helix bundle"/>
    <property type="match status" value="1"/>
</dbReference>
<evidence type="ECO:0000313" key="10">
    <source>
        <dbReference type="Proteomes" id="UP001560267"/>
    </source>
</evidence>
<reference evidence="9 10" key="1">
    <citation type="submission" date="2024-07" db="EMBL/GenBank/DDBJ databases">
        <title>Draft Genome Sequence of Ferrimicrobium acidiphilum Strain YE2023, Isolated from a Pulp of Bioleach Reactor.</title>
        <authorList>
            <person name="Elkina Y.A."/>
            <person name="Bulaeva A.G."/>
            <person name="Beletsky A.V."/>
            <person name="Mardanov A.V."/>
        </authorList>
    </citation>
    <scope>NUCLEOTIDE SEQUENCE [LARGE SCALE GENOMIC DNA]</scope>
    <source>
        <strain evidence="9 10">YE2023</strain>
    </source>
</reference>
<evidence type="ECO:0000256" key="5">
    <source>
        <dbReference type="ARBA" id="ARBA00031400"/>
    </source>
</evidence>
<feature type="transmembrane region" description="Helical" evidence="7">
    <location>
        <begin position="36"/>
        <end position="60"/>
    </location>
</feature>